<evidence type="ECO:0000313" key="1">
    <source>
        <dbReference type="EMBL" id="VDO45436.1"/>
    </source>
</evidence>
<dbReference type="EMBL" id="UZAF01017841">
    <property type="protein sequence ID" value="VDO45436.1"/>
    <property type="molecule type" value="Genomic_DNA"/>
</dbReference>
<keyword evidence="2" id="KW-1185">Reference proteome</keyword>
<reference evidence="1 2" key="2">
    <citation type="submission" date="2018-11" db="EMBL/GenBank/DDBJ databases">
        <authorList>
            <consortium name="Pathogen Informatics"/>
        </authorList>
    </citation>
    <scope>NUCLEOTIDE SEQUENCE [LARGE SCALE GENOMIC DNA]</scope>
    <source>
        <strain evidence="1 2">MHpl1</strain>
    </source>
</reference>
<reference evidence="3" key="1">
    <citation type="submission" date="2016-04" db="UniProtKB">
        <authorList>
            <consortium name="WormBaseParasite"/>
        </authorList>
    </citation>
    <scope>IDENTIFICATION</scope>
</reference>
<name>A0A158QPC1_HAEPC</name>
<protein>
    <submittedName>
        <fullName evidence="3">Transposase</fullName>
    </submittedName>
</protein>
<organism evidence="3">
    <name type="scientific">Haemonchus placei</name>
    <name type="common">Barber's pole worm</name>
    <dbReference type="NCBI Taxonomy" id="6290"/>
    <lineage>
        <taxon>Eukaryota</taxon>
        <taxon>Metazoa</taxon>
        <taxon>Ecdysozoa</taxon>
        <taxon>Nematoda</taxon>
        <taxon>Chromadorea</taxon>
        <taxon>Rhabditida</taxon>
        <taxon>Rhabditina</taxon>
        <taxon>Rhabditomorpha</taxon>
        <taxon>Strongyloidea</taxon>
        <taxon>Trichostrongylidae</taxon>
        <taxon>Haemonchus</taxon>
    </lineage>
</organism>
<dbReference type="AlphaFoldDB" id="A0A158QPC1"/>
<sequence>MRPISPSLRDLCTILDHHFHFSLQVRRRLQNKLVSRRKLAKWWSELHPQARHNLRDS</sequence>
<evidence type="ECO:0000313" key="2">
    <source>
        <dbReference type="Proteomes" id="UP000268014"/>
    </source>
</evidence>
<proteinExistence type="predicted"/>
<gene>
    <name evidence="1" type="ORF">HPLM_LOCUS12351</name>
</gene>
<evidence type="ECO:0000313" key="3">
    <source>
        <dbReference type="WBParaSite" id="HPLM_0001235901-mRNA-1"/>
    </source>
</evidence>
<dbReference type="WBParaSite" id="HPLM_0001235901-mRNA-1">
    <property type="protein sequence ID" value="HPLM_0001235901-mRNA-1"/>
    <property type="gene ID" value="HPLM_0001235901"/>
</dbReference>
<dbReference type="Proteomes" id="UP000268014">
    <property type="component" value="Unassembled WGS sequence"/>
</dbReference>
<accession>A0A158QPC1</accession>